<evidence type="ECO:0000313" key="2">
    <source>
        <dbReference type="EMBL" id="CAG2151542.1"/>
    </source>
</evidence>
<dbReference type="RefSeq" id="WP_211954980.1">
    <property type="nucleotide sequence ID" value="NZ_CAJPVI010000024.1"/>
</dbReference>
<sequence>MPGTKKTLRSRPVSTASGLVSLLYHLVHAASQGQLDPELVRDVGRIIYNEMELLQSASKPSQVDMDLLREAASRFDETVLRARSSLLIDARSRILDPSSSEVHLASH</sequence>
<evidence type="ECO:0000313" key="3">
    <source>
        <dbReference type="Proteomes" id="UP000672657"/>
    </source>
</evidence>
<evidence type="ECO:0000256" key="1">
    <source>
        <dbReference type="SAM" id="SignalP"/>
    </source>
</evidence>
<name>A0ABN7Q0J3_9BURK</name>
<dbReference type="EMBL" id="CAJPVI010000024">
    <property type="protein sequence ID" value="CAG2151542.1"/>
    <property type="molecule type" value="Genomic_DNA"/>
</dbReference>
<organism evidence="2 3">
    <name type="scientific">Cupriavidus numazuensis</name>
    <dbReference type="NCBI Taxonomy" id="221992"/>
    <lineage>
        <taxon>Bacteria</taxon>
        <taxon>Pseudomonadati</taxon>
        <taxon>Pseudomonadota</taxon>
        <taxon>Betaproteobacteria</taxon>
        <taxon>Burkholderiales</taxon>
        <taxon>Burkholderiaceae</taxon>
        <taxon>Cupriavidus</taxon>
    </lineage>
</organism>
<reference evidence="2 3" key="1">
    <citation type="submission" date="2021-03" db="EMBL/GenBank/DDBJ databases">
        <authorList>
            <person name="Peeters C."/>
        </authorList>
    </citation>
    <scope>NUCLEOTIDE SEQUENCE [LARGE SCALE GENOMIC DNA]</scope>
    <source>
        <strain evidence="2 3">LMG 26411</strain>
    </source>
</reference>
<keyword evidence="3" id="KW-1185">Reference proteome</keyword>
<dbReference type="Proteomes" id="UP000672657">
    <property type="component" value="Unassembled WGS sequence"/>
</dbReference>
<feature type="signal peptide" evidence="1">
    <location>
        <begin position="1"/>
        <end position="29"/>
    </location>
</feature>
<proteinExistence type="predicted"/>
<comment type="caution">
    <text evidence="2">The sequence shown here is derived from an EMBL/GenBank/DDBJ whole genome shotgun (WGS) entry which is preliminary data.</text>
</comment>
<accession>A0ABN7Q0J3</accession>
<gene>
    <name evidence="2" type="ORF">LMG26411_03979</name>
</gene>
<protein>
    <submittedName>
        <fullName evidence="2">Uncharacterized protein</fullName>
    </submittedName>
</protein>
<feature type="chain" id="PRO_5046884759" evidence="1">
    <location>
        <begin position="30"/>
        <end position="107"/>
    </location>
</feature>
<keyword evidence="1" id="KW-0732">Signal</keyword>